<keyword evidence="7" id="KW-0630">Potassium</keyword>
<evidence type="ECO:0000256" key="14">
    <source>
        <dbReference type="SAM" id="Phobius"/>
    </source>
</evidence>
<feature type="transmembrane region" description="Helical" evidence="14">
    <location>
        <begin position="103"/>
        <end position="124"/>
    </location>
</feature>
<evidence type="ECO:0000256" key="2">
    <source>
        <dbReference type="ARBA" id="ARBA00022448"/>
    </source>
</evidence>
<dbReference type="FunFam" id="1.10.287.70:FF:000016">
    <property type="entry name" value="Putative potassium voltage-gated channel subfamily KQT member 2"/>
    <property type="match status" value="1"/>
</dbReference>
<keyword evidence="4" id="KW-0633">Potassium transport</keyword>
<evidence type="ECO:0000256" key="5">
    <source>
        <dbReference type="ARBA" id="ARBA00022692"/>
    </source>
</evidence>
<dbReference type="GO" id="GO:0005249">
    <property type="term" value="F:voltage-gated potassium channel activity"/>
    <property type="evidence" value="ECO:0007669"/>
    <property type="project" value="InterPro"/>
</dbReference>
<evidence type="ECO:0000259" key="16">
    <source>
        <dbReference type="Pfam" id="PF03520"/>
    </source>
</evidence>
<dbReference type="Proteomes" id="UP000887540">
    <property type="component" value="Unplaced"/>
</dbReference>
<evidence type="ECO:0000256" key="11">
    <source>
        <dbReference type="ARBA" id="ARBA00023303"/>
    </source>
</evidence>
<dbReference type="Pfam" id="PF03520">
    <property type="entry name" value="KCNQ_channel"/>
    <property type="match status" value="1"/>
</dbReference>
<feature type="transmembrane region" description="Helical" evidence="14">
    <location>
        <begin position="178"/>
        <end position="204"/>
    </location>
</feature>
<evidence type="ECO:0000256" key="4">
    <source>
        <dbReference type="ARBA" id="ARBA00022538"/>
    </source>
</evidence>
<dbReference type="Gene3D" id="6.10.140.1910">
    <property type="match status" value="2"/>
</dbReference>
<dbReference type="WBParaSite" id="ACRNAN_Path_616.g2290.t1">
    <property type="protein sequence ID" value="ACRNAN_Path_616.g2290.t1"/>
    <property type="gene ID" value="ACRNAN_Path_616.g2290"/>
</dbReference>
<keyword evidence="9" id="KW-0406">Ion transport</keyword>
<feature type="region of interest" description="Disordered" evidence="13">
    <location>
        <begin position="760"/>
        <end position="788"/>
    </location>
</feature>
<evidence type="ECO:0000256" key="1">
    <source>
        <dbReference type="ARBA" id="ARBA00004651"/>
    </source>
</evidence>
<evidence type="ECO:0000256" key="3">
    <source>
        <dbReference type="ARBA" id="ARBA00022475"/>
    </source>
</evidence>
<dbReference type="AlphaFoldDB" id="A0A914CAG6"/>
<keyword evidence="17" id="KW-1185">Reference proteome</keyword>
<evidence type="ECO:0000256" key="13">
    <source>
        <dbReference type="SAM" id="MobiDB-lite"/>
    </source>
</evidence>
<dbReference type="Pfam" id="PF00520">
    <property type="entry name" value="Ion_trans"/>
    <property type="match status" value="1"/>
</dbReference>
<dbReference type="Gene3D" id="1.10.287.70">
    <property type="match status" value="1"/>
</dbReference>
<feature type="domain" description="Potassium channel voltage dependent KCNQ C-terminal" evidence="16">
    <location>
        <begin position="563"/>
        <end position="677"/>
    </location>
</feature>
<feature type="compositionally biased region" description="Acidic residues" evidence="13">
    <location>
        <begin position="764"/>
        <end position="788"/>
    </location>
</feature>
<dbReference type="PANTHER" id="PTHR47735:SF9">
    <property type="entry name" value="POTASSIUM VOLTAGE-GATED CHANNEL SUBFAMILY KQT MEMBER 4-LIKE ISOFORM X1"/>
    <property type="match status" value="1"/>
</dbReference>
<keyword evidence="3" id="KW-1003">Cell membrane</keyword>
<keyword evidence="5 14" id="KW-0812">Transmembrane</keyword>
<evidence type="ECO:0000313" key="17">
    <source>
        <dbReference type="Proteomes" id="UP000887540"/>
    </source>
</evidence>
<keyword evidence="8 14" id="KW-1133">Transmembrane helix</keyword>
<feature type="transmembrane region" description="Helical" evidence="14">
    <location>
        <begin position="304"/>
        <end position="329"/>
    </location>
</feature>
<reference evidence="18" key="1">
    <citation type="submission" date="2022-11" db="UniProtKB">
        <authorList>
            <consortium name="WormBaseParasite"/>
        </authorList>
    </citation>
    <scope>IDENTIFICATION</scope>
</reference>
<dbReference type="FunFam" id="1.20.120.350:FF:000017">
    <property type="entry name" value="potassium voltage-gated channel subfamily KQT member 1"/>
    <property type="match status" value="1"/>
</dbReference>
<feature type="transmembrane region" description="Helical" evidence="14">
    <location>
        <begin position="136"/>
        <end position="157"/>
    </location>
</feature>
<evidence type="ECO:0000256" key="8">
    <source>
        <dbReference type="ARBA" id="ARBA00022989"/>
    </source>
</evidence>
<evidence type="ECO:0000313" key="18">
    <source>
        <dbReference type="WBParaSite" id="ACRNAN_Path_616.g2290.t1"/>
    </source>
</evidence>
<feature type="region of interest" description="Disordered" evidence="13">
    <location>
        <begin position="419"/>
        <end position="441"/>
    </location>
</feature>
<feature type="transmembrane region" description="Helical" evidence="14">
    <location>
        <begin position="243"/>
        <end position="263"/>
    </location>
</feature>
<comment type="subcellular location">
    <subcellularLocation>
        <location evidence="1">Cell membrane</location>
        <topology evidence="1">Multi-pass membrane protein</topology>
    </subcellularLocation>
</comment>
<evidence type="ECO:0000256" key="7">
    <source>
        <dbReference type="ARBA" id="ARBA00022958"/>
    </source>
</evidence>
<dbReference type="InterPro" id="IPR003937">
    <property type="entry name" value="K_chnl_volt-dep_KCNQ"/>
</dbReference>
<feature type="domain" description="Ion transport" evidence="15">
    <location>
        <begin position="112"/>
        <end position="332"/>
    </location>
</feature>
<dbReference type="GO" id="GO:0008076">
    <property type="term" value="C:voltage-gated potassium channel complex"/>
    <property type="evidence" value="ECO:0007669"/>
    <property type="project" value="TreeGrafter"/>
</dbReference>
<evidence type="ECO:0000256" key="9">
    <source>
        <dbReference type="ARBA" id="ARBA00023065"/>
    </source>
</evidence>
<keyword evidence="11" id="KW-0407">Ion channel</keyword>
<dbReference type="InterPro" id="IPR013821">
    <property type="entry name" value="K_chnl_volt-dep_KCNQ_C"/>
</dbReference>
<dbReference type="InterPro" id="IPR005821">
    <property type="entry name" value="Ion_trans_dom"/>
</dbReference>
<evidence type="ECO:0000259" key="15">
    <source>
        <dbReference type="Pfam" id="PF00520"/>
    </source>
</evidence>
<name>A0A914CAG6_9BILA</name>
<dbReference type="SUPFAM" id="SSF81324">
    <property type="entry name" value="Voltage-gated potassium channels"/>
    <property type="match status" value="1"/>
</dbReference>
<dbReference type="PRINTS" id="PR00169">
    <property type="entry name" value="KCHANNEL"/>
</dbReference>
<feature type="compositionally biased region" description="Basic and acidic residues" evidence="13">
    <location>
        <begin position="688"/>
        <end position="698"/>
    </location>
</feature>
<dbReference type="PRINTS" id="PR01459">
    <property type="entry name" value="KCNQCHANNEL"/>
</dbReference>
<organism evidence="17 18">
    <name type="scientific">Acrobeloides nanus</name>
    <dbReference type="NCBI Taxonomy" id="290746"/>
    <lineage>
        <taxon>Eukaryota</taxon>
        <taxon>Metazoa</taxon>
        <taxon>Ecdysozoa</taxon>
        <taxon>Nematoda</taxon>
        <taxon>Chromadorea</taxon>
        <taxon>Rhabditida</taxon>
        <taxon>Tylenchina</taxon>
        <taxon>Cephalobomorpha</taxon>
        <taxon>Cephaloboidea</taxon>
        <taxon>Cephalobidae</taxon>
        <taxon>Acrobeloides</taxon>
    </lineage>
</organism>
<keyword evidence="2" id="KW-0813">Transport</keyword>
<feature type="region of interest" description="Disordered" evidence="13">
    <location>
        <begin position="688"/>
        <end position="711"/>
    </location>
</feature>
<evidence type="ECO:0000256" key="10">
    <source>
        <dbReference type="ARBA" id="ARBA00023136"/>
    </source>
</evidence>
<accession>A0A914CAG6</accession>
<sequence>MRRKRWLLEKAARRTISANEQTRALPYAYTQSSTSSPLHTPKSAPLQQTGNRRVFFQDSVNSFNEGVELITISRSGSPHQPLCGAIRPQDSVEMQHVGATSALIIFMENCLVMVLMCLALSVFSTMPEFEEQATLVLYYIEIIFVIWLAIEYACRVWSAGCRSRYRGLGGRIRFATSAYCVIDIIVIVASIVVLCMGATGQVFAASAIRGLRFFQILRMLRIDRRAGTWKLLGSVVWAHRQELLTTVYIGFLGLIFTSFLVYLCEKNYNEKYQTFADALWWGIITLSTVGYGDAYPETWPGKIIGSFCALLGISFFALPAGILGSGFALKVQQHQRQKHLIRRRVPAAKLIQCLWRHYCALPHARSAATWKIYLQPQICRVKKPFKGSAFSRTFSMRGRSVLNRLTNRRLSETAVLDNDKIDMDRPPPSHSTHTPGSNSIINRIRQSTKRKSQVPVHHDHLEENAVSTPPPEAIHALGASSMKMLLVPQRSDAISLLSNSDISEVEGLGTLGFSIGSWKSKPKTGFSNYHKRASATAALVAAADEAMQHRLIANSASLVSDNEEIPFLQPRSLDELTPNLRNAIRAIRRIQLLVARRKFKEALKPYDVKDVIEQYSAGHVDLQSRVKCVQQRLDFIVGKQVNKEDLKVSMASRVMKMERQVEKIDKKVDLLVEMFLEERRNRRAGNLDREECCHEDSHSISPSGRGRRMNHTNRYSCQHISKSLEYQARRSESLNCTHLSRESPSKPCMTRKESEIIERHDETLELEENLTDEENEEENEDNLEDEAEPELLSPLVLHNKVDSISPRSENSEVSLNSPMILTGVTELGEIEETNITAAAIKLQGNHTSGKNIHHIHPNDSMA</sequence>
<comment type="catalytic activity">
    <reaction evidence="12">
        <text>K(+)(in) = K(+)(out)</text>
        <dbReference type="Rhea" id="RHEA:29463"/>
        <dbReference type="ChEBI" id="CHEBI:29103"/>
    </reaction>
</comment>
<evidence type="ECO:0000256" key="6">
    <source>
        <dbReference type="ARBA" id="ARBA00022882"/>
    </source>
</evidence>
<dbReference type="PANTHER" id="PTHR47735">
    <property type="entry name" value="POTASSIUM VOLTAGE-GATED CHANNEL SUBFAMILY KQT MEMBER 4"/>
    <property type="match status" value="1"/>
</dbReference>
<keyword evidence="10 14" id="KW-0472">Membrane</keyword>
<evidence type="ECO:0000256" key="12">
    <source>
        <dbReference type="ARBA" id="ARBA00034430"/>
    </source>
</evidence>
<keyword evidence="6" id="KW-0851">Voltage-gated channel</keyword>
<proteinExistence type="predicted"/>
<protein>
    <submittedName>
        <fullName evidence="18">Uncharacterized protein</fullName>
    </submittedName>
</protein>